<dbReference type="AlphaFoldDB" id="A0A9W2W7Z1"/>
<gene>
    <name evidence="3" type="primary">LOC114487363</name>
</gene>
<evidence type="ECO:0000256" key="1">
    <source>
        <dbReference type="SAM" id="MobiDB-lite"/>
    </source>
</evidence>
<evidence type="ECO:0000313" key="3">
    <source>
        <dbReference type="RefSeq" id="XP_054935339.1"/>
    </source>
</evidence>
<organism evidence="2 3">
    <name type="scientific">Physeter macrocephalus</name>
    <name type="common">Sperm whale</name>
    <name type="synonym">Physeter catodon</name>
    <dbReference type="NCBI Taxonomy" id="9755"/>
    <lineage>
        <taxon>Eukaryota</taxon>
        <taxon>Metazoa</taxon>
        <taxon>Chordata</taxon>
        <taxon>Craniata</taxon>
        <taxon>Vertebrata</taxon>
        <taxon>Euteleostomi</taxon>
        <taxon>Mammalia</taxon>
        <taxon>Eutheria</taxon>
        <taxon>Laurasiatheria</taxon>
        <taxon>Artiodactyla</taxon>
        <taxon>Whippomorpha</taxon>
        <taxon>Cetacea</taxon>
        <taxon>Odontoceti</taxon>
        <taxon>Physeteridae</taxon>
        <taxon>Physeter</taxon>
    </lineage>
</organism>
<dbReference type="OrthoDB" id="9809742at2759"/>
<name>A0A9W2W7Z1_PHYMC</name>
<proteinExistence type="predicted"/>
<feature type="region of interest" description="Disordered" evidence="1">
    <location>
        <begin position="1"/>
        <end position="114"/>
    </location>
</feature>
<protein>
    <submittedName>
        <fullName evidence="3">Transcription initiation factor TFIID subunit 4-like</fullName>
    </submittedName>
</protein>
<feature type="compositionally biased region" description="Low complexity" evidence="1">
    <location>
        <begin position="238"/>
        <end position="273"/>
    </location>
</feature>
<evidence type="ECO:0000313" key="2">
    <source>
        <dbReference type="Proteomes" id="UP000248484"/>
    </source>
</evidence>
<feature type="region of interest" description="Disordered" evidence="1">
    <location>
        <begin position="213"/>
        <end position="302"/>
    </location>
</feature>
<dbReference type="RefSeq" id="XP_054935339.1">
    <property type="nucleotide sequence ID" value="XM_055079364.1"/>
</dbReference>
<feature type="compositionally biased region" description="Low complexity" evidence="1">
    <location>
        <begin position="95"/>
        <end position="114"/>
    </location>
</feature>
<dbReference type="GeneID" id="114487363"/>
<reference evidence="3" key="1">
    <citation type="submission" date="2025-08" db="UniProtKB">
        <authorList>
            <consortium name="RefSeq"/>
        </authorList>
    </citation>
    <scope>IDENTIFICATION</scope>
    <source>
        <tissue evidence="3">Muscle</tissue>
    </source>
</reference>
<sequence length="440" mass="46726">MQTRRLPGRQAPSPPLPSTVAFFLLHPPRATRRRCPGGRRAGSGASRAAGAGRAARGAAPGRARPAGGLSRGGFGLWAPGSAPGPQRPGGGGNAGASSPRPAGRVAAAPAAAGSSPPPLFFVRCERRRWCGARAEAPSLPRPLLRGEGPERWCPAPPRPPSVPPALSSSCLLLLLLLPVVQAPPSLLSFAARISLEFYSLPHVTHRVKLHLRRVTHQHSASPSRPGHRQQQPPPTEDSQPGSQPAPPSAECAAAAHGNSRARPGGARAAPPSALEAELVEDLRVPSGTAEGFRGERRKGEASSAIQPRYLIDLCKIRLGKNSKAQRSYGTYRRHARSDIQASFFPLAGAHLPQRAVWATPTPPGLCSQVTFLKPQHGRVSKLNTPRESDPCSLNSRGTHVQLKGLCVDKNNQNCHNDHQAPVVVTSTFFSCRQNKWEAKL</sequence>
<feature type="compositionally biased region" description="Low complexity" evidence="1">
    <location>
        <begin position="42"/>
        <end position="68"/>
    </location>
</feature>
<keyword evidence="2" id="KW-1185">Reference proteome</keyword>
<dbReference type="KEGG" id="pcad:114487363"/>
<accession>A0A9W2W7Z1</accession>
<dbReference type="Proteomes" id="UP000248484">
    <property type="component" value="Chromosome 2"/>
</dbReference>